<evidence type="ECO:0000256" key="2">
    <source>
        <dbReference type="ARBA" id="ARBA00003861"/>
    </source>
</evidence>
<dbReference type="InterPro" id="IPR000719">
    <property type="entry name" value="Prot_kinase_dom"/>
</dbReference>
<dbReference type="GO" id="GO:0016567">
    <property type="term" value="P:protein ubiquitination"/>
    <property type="evidence" value="ECO:0007669"/>
    <property type="project" value="InterPro"/>
</dbReference>
<protein>
    <recommendedName>
        <fullName evidence="4">RING-type E3 ubiquitin transferase</fullName>
        <ecNumber evidence="4">2.3.2.27</ecNumber>
    </recommendedName>
</protein>
<dbReference type="SMART" id="SM00504">
    <property type="entry name" value="Ubox"/>
    <property type="match status" value="1"/>
</dbReference>
<evidence type="ECO:0000256" key="1">
    <source>
        <dbReference type="ARBA" id="ARBA00000900"/>
    </source>
</evidence>
<evidence type="ECO:0000256" key="5">
    <source>
        <dbReference type="ARBA" id="ARBA00022679"/>
    </source>
</evidence>
<dbReference type="GO" id="GO:0004672">
    <property type="term" value="F:protein kinase activity"/>
    <property type="evidence" value="ECO:0007669"/>
    <property type="project" value="InterPro"/>
</dbReference>
<comment type="function">
    <text evidence="2">Functions as an E3 ubiquitin ligase.</text>
</comment>
<feature type="binding site" evidence="7">
    <location>
        <position position="487"/>
    </location>
    <ligand>
        <name>ATP</name>
        <dbReference type="ChEBI" id="CHEBI:30616"/>
    </ligand>
</feature>
<name>A0AAD4P674_PERFH</name>
<comment type="catalytic activity">
    <reaction evidence="1">
        <text>S-ubiquitinyl-[E2 ubiquitin-conjugating enzyme]-L-cysteine + [acceptor protein]-L-lysine = [E2 ubiquitin-conjugating enzyme]-L-cysteine + N(6)-ubiquitinyl-[acceptor protein]-L-lysine.</text>
        <dbReference type="EC" id="2.3.2.27"/>
    </reaction>
</comment>
<dbReference type="PANTHER" id="PTHR45647:SF43">
    <property type="entry name" value="OS10G0100500 PROTEIN"/>
    <property type="match status" value="1"/>
</dbReference>
<dbReference type="EC" id="2.3.2.27" evidence="4"/>
<comment type="pathway">
    <text evidence="3">Protein modification; protein ubiquitination.</text>
</comment>
<evidence type="ECO:0000256" key="8">
    <source>
        <dbReference type="SAM" id="Coils"/>
    </source>
</evidence>
<dbReference type="InterPro" id="IPR051348">
    <property type="entry name" value="U-box_ubiquitin_ligases"/>
</dbReference>
<keyword evidence="8" id="KW-0175">Coiled coil</keyword>
<dbReference type="SUPFAM" id="SSF56112">
    <property type="entry name" value="Protein kinase-like (PK-like)"/>
    <property type="match status" value="1"/>
</dbReference>
<evidence type="ECO:0000256" key="3">
    <source>
        <dbReference type="ARBA" id="ARBA00004906"/>
    </source>
</evidence>
<dbReference type="EMBL" id="SDAM02000126">
    <property type="protein sequence ID" value="KAH6828384.1"/>
    <property type="molecule type" value="Genomic_DNA"/>
</dbReference>
<keyword evidence="5" id="KW-0808">Transferase</keyword>
<evidence type="ECO:0000313" key="11">
    <source>
        <dbReference type="EMBL" id="KAH6828384.1"/>
    </source>
</evidence>
<feature type="coiled-coil region" evidence="8">
    <location>
        <begin position="348"/>
        <end position="410"/>
    </location>
</feature>
<dbReference type="CDD" id="cd16655">
    <property type="entry name" value="RING-Ubox_WDSUB1-like"/>
    <property type="match status" value="1"/>
</dbReference>
<dbReference type="InterPro" id="IPR013083">
    <property type="entry name" value="Znf_RING/FYVE/PHD"/>
</dbReference>
<dbReference type="PANTHER" id="PTHR45647">
    <property type="entry name" value="OS02G0152300 PROTEIN"/>
    <property type="match status" value="1"/>
</dbReference>
<accession>A0AAD4P674</accession>
<dbReference type="Proteomes" id="UP001190926">
    <property type="component" value="Unassembled WGS sequence"/>
</dbReference>
<evidence type="ECO:0000256" key="4">
    <source>
        <dbReference type="ARBA" id="ARBA00012483"/>
    </source>
</evidence>
<keyword evidence="7" id="KW-0547">Nucleotide-binding</keyword>
<dbReference type="GO" id="GO:0005524">
    <property type="term" value="F:ATP binding"/>
    <property type="evidence" value="ECO:0007669"/>
    <property type="project" value="UniProtKB-UniRule"/>
</dbReference>
<feature type="domain" description="Protein kinase" evidence="9">
    <location>
        <begin position="459"/>
        <end position="726"/>
    </location>
</feature>
<dbReference type="Gene3D" id="1.10.510.10">
    <property type="entry name" value="Transferase(Phosphotransferase) domain 1"/>
    <property type="match status" value="1"/>
</dbReference>
<dbReference type="InterPro" id="IPR001245">
    <property type="entry name" value="Ser-Thr/Tyr_kinase_cat_dom"/>
</dbReference>
<dbReference type="PROSITE" id="PS51698">
    <property type="entry name" value="U_BOX"/>
    <property type="match status" value="1"/>
</dbReference>
<keyword evidence="12" id="KW-1185">Reference proteome</keyword>
<evidence type="ECO:0000256" key="6">
    <source>
        <dbReference type="ARBA" id="ARBA00022786"/>
    </source>
</evidence>
<evidence type="ECO:0000313" key="12">
    <source>
        <dbReference type="Proteomes" id="UP001190926"/>
    </source>
</evidence>
<dbReference type="AlphaFoldDB" id="A0AAD4P674"/>
<feature type="domain" description="U-box" evidence="10">
    <location>
        <begin position="730"/>
        <end position="804"/>
    </location>
</feature>
<dbReference type="Gene3D" id="3.30.200.20">
    <property type="entry name" value="Phosphorylase Kinase, domain 1"/>
    <property type="match status" value="1"/>
</dbReference>
<keyword evidence="7" id="KW-0067">ATP-binding</keyword>
<dbReference type="PROSITE" id="PS50011">
    <property type="entry name" value="PROTEIN_KINASE_DOM"/>
    <property type="match status" value="1"/>
</dbReference>
<dbReference type="SUPFAM" id="SSF57850">
    <property type="entry name" value="RING/U-box"/>
    <property type="match status" value="1"/>
</dbReference>
<keyword evidence="6" id="KW-0833">Ubl conjugation pathway</keyword>
<comment type="caution">
    <text evidence="11">The sequence shown here is derived from an EMBL/GenBank/DDBJ whole genome shotgun (WGS) entry which is preliminary data.</text>
</comment>
<dbReference type="GO" id="GO:0061630">
    <property type="term" value="F:ubiquitin protein ligase activity"/>
    <property type="evidence" value="ECO:0007669"/>
    <property type="project" value="UniProtKB-EC"/>
</dbReference>
<evidence type="ECO:0000259" key="9">
    <source>
        <dbReference type="PROSITE" id="PS50011"/>
    </source>
</evidence>
<dbReference type="PROSITE" id="PS00107">
    <property type="entry name" value="PROTEIN_KINASE_ATP"/>
    <property type="match status" value="1"/>
</dbReference>
<dbReference type="CDD" id="cd01989">
    <property type="entry name" value="USP_STK_Ubox_N"/>
    <property type="match status" value="1"/>
</dbReference>
<dbReference type="InterPro" id="IPR003613">
    <property type="entry name" value="Ubox_domain"/>
</dbReference>
<evidence type="ECO:0000259" key="10">
    <source>
        <dbReference type="PROSITE" id="PS51698"/>
    </source>
</evidence>
<evidence type="ECO:0000256" key="7">
    <source>
        <dbReference type="PROSITE-ProRule" id="PRU10141"/>
    </source>
</evidence>
<gene>
    <name evidence="11" type="ORF">C2S53_019992</name>
</gene>
<dbReference type="Pfam" id="PF04564">
    <property type="entry name" value="U-box"/>
    <property type="match status" value="1"/>
</dbReference>
<dbReference type="Gene3D" id="3.30.40.10">
    <property type="entry name" value="Zinc/RING finger domain, C3HC4 (zinc finger)"/>
    <property type="match status" value="1"/>
</dbReference>
<reference evidence="11 12" key="1">
    <citation type="journal article" date="2021" name="Nat. Commun.">
        <title>Incipient diploidization of the medicinal plant Perilla within 10,000 years.</title>
        <authorList>
            <person name="Zhang Y."/>
            <person name="Shen Q."/>
            <person name="Leng L."/>
            <person name="Zhang D."/>
            <person name="Chen S."/>
            <person name="Shi Y."/>
            <person name="Ning Z."/>
            <person name="Chen S."/>
        </authorList>
    </citation>
    <scope>NUCLEOTIDE SEQUENCE [LARGE SCALE GENOMIC DNA]</scope>
    <source>
        <strain evidence="12">cv. PC099</strain>
    </source>
</reference>
<dbReference type="Pfam" id="PF07714">
    <property type="entry name" value="PK_Tyr_Ser-Thr"/>
    <property type="match status" value="1"/>
</dbReference>
<proteinExistence type="predicted"/>
<dbReference type="InterPro" id="IPR011009">
    <property type="entry name" value="Kinase-like_dom_sf"/>
</dbReference>
<sequence>MAALLSRPPRPAEDFHSGLAFRNGFHRPMSSVMPEIEVGGGDTVHVAVGKSVEKTAALLLWTFSMFPGQEICLIHVHRPSPLIPTLLGKLPASRASPEIVAAFRNEEREETMKLLSTYLMTCSRSRVKASIIISEADEVQKGILNLVNLHFIRKLVVGAIPDFMKGKKSSCKACRVSKQAPPYCKMWFVNKGKLIWTRQAPASLSIHPPSCQLATSLADNFRSCSLNSVQNEAECVKNSFDTLHSHSISSSTSLSSCTGSATLTEPRESSTLSAKFEEERLCIQVAELHGEVDVSRDEANLELLEQKKVEVEALEVITKVKALESAHSHEVKLRMDAEDALRITIQEQEKLFEERQRITQELQKTMRNIAVLDSRAHEANRRREEVAEEMKLIQASIATLRKERQRLQRQNIEATRWLHRWRSHEQCEDANQNEFIGLVDVYEVPEFSLWDLEAATCCFSENFSIGRGGYGTVYKGEILDKTIAVKKLHFYNMQRQLEFHREVLCPGRLCHPHLVELIGVCRESWLLVYEYLPGGSLREHLFDNNIHALTWKIRAQFVADIASGLLFLHSRPKKIIHGNLKPENILLDSQNRCKISDYVDHMLTAGQAVRCPSFRGGSGSSGVCLYTDPECHRTGALTNKSDIYSFGVITLQLVTGKTHGGLVGEVRRAVLRGKVASILDVSAGEWSTYVARRLVELGLQCCELNGRDRPELTPLLVKELQCMPFLEEQTVPSFFLCPILREIMHDPQVAADGFTYEGEAIREWLGNERDSSPMTNAKLSDLNLTPNYSLKLAIQDWIANLKITS</sequence>
<organism evidence="11 12">
    <name type="scientific">Perilla frutescens var. hirtella</name>
    <name type="common">Perilla citriodora</name>
    <name type="synonym">Perilla setoyensis</name>
    <dbReference type="NCBI Taxonomy" id="608512"/>
    <lineage>
        <taxon>Eukaryota</taxon>
        <taxon>Viridiplantae</taxon>
        <taxon>Streptophyta</taxon>
        <taxon>Embryophyta</taxon>
        <taxon>Tracheophyta</taxon>
        <taxon>Spermatophyta</taxon>
        <taxon>Magnoliopsida</taxon>
        <taxon>eudicotyledons</taxon>
        <taxon>Gunneridae</taxon>
        <taxon>Pentapetalae</taxon>
        <taxon>asterids</taxon>
        <taxon>lamiids</taxon>
        <taxon>Lamiales</taxon>
        <taxon>Lamiaceae</taxon>
        <taxon>Nepetoideae</taxon>
        <taxon>Elsholtzieae</taxon>
        <taxon>Perilla</taxon>
    </lineage>
</organism>
<dbReference type="InterPro" id="IPR017441">
    <property type="entry name" value="Protein_kinase_ATP_BS"/>
</dbReference>